<evidence type="ECO:0000259" key="2">
    <source>
        <dbReference type="Pfam" id="PF12486"/>
    </source>
</evidence>
<gene>
    <name evidence="3" type="ORF">PIK62_15560</name>
</gene>
<proteinExistence type="predicted"/>
<sequence>MWLERITHQVNGIMNQSPGWRLHYGQGLVSQAKALWPDDPATRELVKRWEQYQQARTLPASKLKGWNEDMAQLWALSARLDALDHQKGKYLTGSELKTMVWQITRSFASAVPAEEQLRQLVSEPGVVNAPGVSIEEASRHLDSLSHMLGQVSNQGGDAHSETDPGASDPGTFRR</sequence>
<reference evidence="3 4" key="1">
    <citation type="submission" date="2023-01" db="EMBL/GenBank/DDBJ databases">
        <authorList>
            <person name="Dale J."/>
        </authorList>
    </citation>
    <scope>NUCLEOTIDE SEQUENCE [LARGE SCALE GENOMIC DNA]</scope>
    <source>
        <strain evidence="3 4">2022EL-01098</strain>
    </source>
</reference>
<name>A0ABT5CR27_9ENTR</name>
<dbReference type="InterPro" id="IPR021069">
    <property type="entry name" value="ImpA_C"/>
</dbReference>
<keyword evidence="4" id="KW-1185">Reference proteome</keyword>
<evidence type="ECO:0000256" key="1">
    <source>
        <dbReference type="SAM" id="MobiDB-lite"/>
    </source>
</evidence>
<dbReference type="RefSeq" id="WP_272027847.1">
    <property type="nucleotide sequence ID" value="NZ_JAQNDH010000008.1"/>
</dbReference>
<accession>A0ABT5CR27</accession>
<feature type="region of interest" description="Disordered" evidence="1">
    <location>
        <begin position="149"/>
        <end position="174"/>
    </location>
</feature>
<comment type="caution">
    <text evidence="3">The sequence shown here is derived from an EMBL/GenBank/DDBJ whole genome shotgun (WGS) entry which is preliminary data.</text>
</comment>
<feature type="domain" description="ImpA C-terminal" evidence="2">
    <location>
        <begin position="8"/>
        <end position="122"/>
    </location>
</feature>
<evidence type="ECO:0000313" key="3">
    <source>
        <dbReference type="EMBL" id="MDC0694026.1"/>
    </source>
</evidence>
<dbReference type="EMBL" id="JAQNDI010000008">
    <property type="protein sequence ID" value="MDC0694026.1"/>
    <property type="molecule type" value="Genomic_DNA"/>
</dbReference>
<organism evidence="3 4">
    <name type="scientific">Klebsiella pasteurii</name>
    <dbReference type="NCBI Taxonomy" id="2587529"/>
    <lineage>
        <taxon>Bacteria</taxon>
        <taxon>Pseudomonadati</taxon>
        <taxon>Pseudomonadota</taxon>
        <taxon>Gammaproteobacteria</taxon>
        <taxon>Enterobacterales</taxon>
        <taxon>Enterobacteriaceae</taxon>
        <taxon>Klebsiella/Raoultella group</taxon>
        <taxon>Klebsiella</taxon>
    </lineage>
</organism>
<dbReference type="Pfam" id="PF12486">
    <property type="entry name" value="VasL"/>
    <property type="match status" value="1"/>
</dbReference>
<evidence type="ECO:0000313" key="4">
    <source>
        <dbReference type="Proteomes" id="UP001221816"/>
    </source>
</evidence>
<protein>
    <submittedName>
        <fullName evidence="3">VasL domain-containing protein</fullName>
    </submittedName>
</protein>
<dbReference type="Proteomes" id="UP001221816">
    <property type="component" value="Unassembled WGS sequence"/>
</dbReference>